<dbReference type="GO" id="GO:0005737">
    <property type="term" value="C:cytoplasm"/>
    <property type="evidence" value="ECO:0007669"/>
    <property type="project" value="TreeGrafter"/>
</dbReference>
<keyword evidence="2 6" id="KW-0175">Coiled coil</keyword>
<comment type="function">
    <text evidence="3">Scaffold protein that plays an important role in mediating the activation of NF-kappa-B via BCL10 or EGFR.</text>
</comment>
<feature type="non-terminal residue" evidence="8">
    <location>
        <position position="976"/>
    </location>
</feature>
<evidence type="ECO:0000256" key="3">
    <source>
        <dbReference type="ARBA" id="ARBA00056468"/>
    </source>
</evidence>
<dbReference type="Proteomes" id="UP000584880">
    <property type="component" value="Unassembled WGS sequence"/>
</dbReference>
<dbReference type="InterPro" id="IPR011029">
    <property type="entry name" value="DEATH-like_dom_sf"/>
</dbReference>
<dbReference type="GO" id="GO:0042981">
    <property type="term" value="P:regulation of apoptotic process"/>
    <property type="evidence" value="ECO:0007669"/>
    <property type="project" value="InterPro"/>
</dbReference>
<feature type="coiled-coil region" evidence="6">
    <location>
        <begin position="296"/>
        <end position="421"/>
    </location>
</feature>
<proteinExistence type="predicted"/>
<evidence type="ECO:0000256" key="2">
    <source>
        <dbReference type="ARBA" id="ARBA00023054"/>
    </source>
</evidence>
<gene>
    <name evidence="8" type="primary">Card10</name>
    <name evidence="8" type="ORF">PTIVIO_R01617</name>
</gene>
<dbReference type="PROSITE" id="PS50209">
    <property type="entry name" value="CARD"/>
    <property type="match status" value="1"/>
</dbReference>
<evidence type="ECO:0000256" key="4">
    <source>
        <dbReference type="ARBA" id="ARBA00062203"/>
    </source>
</evidence>
<dbReference type="AlphaFoldDB" id="A0A7K6C4N7"/>
<dbReference type="PANTHER" id="PTHR14559">
    <property type="entry name" value="CASPASE RECRUITMENT DOMAIN FAMILY"/>
    <property type="match status" value="1"/>
</dbReference>
<feature type="coiled-coil region" evidence="6">
    <location>
        <begin position="207"/>
        <end position="234"/>
    </location>
</feature>
<dbReference type="Gene3D" id="1.10.533.10">
    <property type="entry name" value="Death Domain, Fas"/>
    <property type="match status" value="1"/>
</dbReference>
<name>A0A7K6C4N7_PTIVI</name>
<accession>A0A7K6C4N7</accession>
<dbReference type="SUPFAM" id="SSF57997">
    <property type="entry name" value="Tropomyosin"/>
    <property type="match status" value="1"/>
</dbReference>
<dbReference type="Gene3D" id="2.30.30.40">
    <property type="entry name" value="SH3 Domains"/>
    <property type="match status" value="1"/>
</dbReference>
<evidence type="ECO:0000256" key="5">
    <source>
        <dbReference type="ARBA" id="ARBA00067935"/>
    </source>
</evidence>
<feature type="domain" description="CARD" evidence="7">
    <location>
        <begin position="3"/>
        <end position="95"/>
    </location>
</feature>
<dbReference type="Gene3D" id="3.40.50.300">
    <property type="entry name" value="P-loop containing nucleotide triphosphate hydrolases"/>
    <property type="match status" value="1"/>
</dbReference>
<evidence type="ECO:0000313" key="8">
    <source>
        <dbReference type="EMBL" id="NWV08732.1"/>
    </source>
</evidence>
<sequence length="976" mass="112282">EEEEDTIWEKIESARHQLTRSLNPAKLTPYLRQCRVIDEQDEEEVLNSCRFPCKSNQTGYLMDILRRRGKRGYEAFLESLEFYYPEHYTRLTGREPAQRCSMILDEEGPEGLTQFLMMEVKKVRAQRKEHLLKEHQLQVKNQALEQEQARLEQQLKELLKVQERCQRLREEWDSNSVELLRLKDENYMMAMRYAQLCEEKNVAVLRSRDLQLLVDQLKCKVSSLEEECSLLRKQASAPPQREAEERGHPDTVSELWAENQRLTASLQELQGMLQTPGEGPVPGSEQILLDILEHDWKEAQDDRQDLCQKLNSLQNELQWAEELRDKYLQEVEDLQLKYRTLQKDCDLYKHRMNTVLLQLEEIEKERDQAIQSRDGVQLQYSQSLIEKDQYRKRVRALEEERDELLSKLSQAEGLNSTLEAQLQRCQGSRSLSKMCSSSYSLCSNLSSTWSLIDNPTNGFMDALGTSATPFPGDSAIQSMDVTPDSEKDINRLSTFPFPPCIGSILRRQREERCMPYKRSILCLLCSLSCGSFSSIEDATAGHKAWGTGKVQLPDLAFLLARSLVVQLTSLSHPSNPSPQEKRLGADISILGGNRTGIYVQWVKPGSQLRVPLLKEEVLSLENCTREVAYLSLLHWDEPSSLIFQLDLEGYQPLRAAVEEGKKFSGDSFYVRTNLSLLELSDPYALCVKCREILHVTDTMHKGRLEWYCSRVDPLTMRDLDKGTVPNYSRAHQLLKIQEKGLMPGQQRGHRNNLKKRALGQLRLVKSKPQRSPEQSPQQLWLDPCSDPDMNLKPYSLVRPVVVKAPRPVVLSPSCIVPRLIRNLLDLPTSRLDFHVCPAALPAQEWEDPALQLAAPRDQRESRQIRMIREATEKNKHCLLELGVQGVRDLIKSEIYPIVIHVEVTEKNVRGLRSLLGKAGQRDSEVLKLCRGVEQALHTLPCSWARVEPHSWTRAEELPKVVRGCIFQEQTRPLWIE</sequence>
<dbReference type="PANTHER" id="PTHR14559:SF12">
    <property type="entry name" value="CASPASE RECRUITMENT DOMAIN-CONTAINING PROTEIN 10"/>
    <property type="match status" value="1"/>
</dbReference>
<evidence type="ECO:0000256" key="6">
    <source>
        <dbReference type="SAM" id="Coils"/>
    </source>
</evidence>
<dbReference type="FunFam" id="3.40.50.300:FF:000867">
    <property type="entry name" value="Caspase recruitment domain family member 10"/>
    <property type="match status" value="1"/>
</dbReference>
<keyword evidence="1" id="KW-0597">Phosphoprotein</keyword>
<dbReference type="InterPro" id="IPR027417">
    <property type="entry name" value="P-loop_NTPase"/>
</dbReference>
<evidence type="ECO:0000259" key="7">
    <source>
        <dbReference type="PROSITE" id="PS50209"/>
    </source>
</evidence>
<comment type="subunit">
    <text evidence="4">CARD10 and BCL10 bind to each other by CARD-CARD interaction. They both participate in a complex with MALT1, where MALT1 binds to BCL10. Interacts with TMEM43; this interaction is essential for EGFR-mediated NF-kappa-B activation.</text>
</comment>
<dbReference type="EMBL" id="VZRJ01007105">
    <property type="protein sequence ID" value="NWV08732.1"/>
    <property type="molecule type" value="Genomic_DNA"/>
</dbReference>
<keyword evidence="9" id="KW-1185">Reference proteome</keyword>
<comment type="caution">
    <text evidence="8">The sequence shown here is derived from an EMBL/GenBank/DDBJ whole genome shotgun (WGS) entry which is preliminary data.</text>
</comment>
<dbReference type="GO" id="GO:0050700">
    <property type="term" value="F:CARD domain binding"/>
    <property type="evidence" value="ECO:0007669"/>
    <property type="project" value="TreeGrafter"/>
</dbReference>
<dbReference type="FunFam" id="2.30.30.40:FF:000143">
    <property type="entry name" value="Caspase recruitment domain family member 10"/>
    <property type="match status" value="1"/>
</dbReference>
<evidence type="ECO:0000313" key="9">
    <source>
        <dbReference type="Proteomes" id="UP000584880"/>
    </source>
</evidence>
<dbReference type="FunFam" id="1.10.533.10:FF:000003">
    <property type="entry name" value="Caspase recruitment domain family, member 11"/>
    <property type="match status" value="1"/>
</dbReference>
<dbReference type="InterPro" id="IPR001315">
    <property type="entry name" value="CARD"/>
</dbReference>
<dbReference type="SUPFAM" id="SSF47986">
    <property type="entry name" value="DEATH domain"/>
    <property type="match status" value="1"/>
</dbReference>
<reference evidence="8 9" key="1">
    <citation type="submission" date="2019-09" db="EMBL/GenBank/DDBJ databases">
        <title>Bird 10,000 Genomes (B10K) Project - Family phase.</title>
        <authorList>
            <person name="Zhang G."/>
        </authorList>
    </citation>
    <scope>NUCLEOTIDE SEQUENCE [LARGE SCALE GENOMIC DNA]</scope>
    <source>
        <strain evidence="8">B10K-DU-012-10</strain>
        <tissue evidence="8">Blood</tissue>
    </source>
</reference>
<dbReference type="SUPFAM" id="SSF52540">
    <property type="entry name" value="P-loop containing nucleoside triphosphate hydrolases"/>
    <property type="match status" value="1"/>
</dbReference>
<dbReference type="Pfam" id="PF00619">
    <property type="entry name" value="CARD"/>
    <property type="match status" value="1"/>
</dbReference>
<evidence type="ECO:0000256" key="1">
    <source>
        <dbReference type="ARBA" id="ARBA00022553"/>
    </source>
</evidence>
<feature type="non-terminal residue" evidence="8">
    <location>
        <position position="1"/>
    </location>
</feature>
<organism evidence="8 9">
    <name type="scientific">Ptilonorhynchus violaceus</name>
    <name type="common">Satin bowerbird</name>
    <name type="synonym">Pyrrhocorax violaceus</name>
    <dbReference type="NCBI Taxonomy" id="28724"/>
    <lineage>
        <taxon>Eukaryota</taxon>
        <taxon>Metazoa</taxon>
        <taxon>Chordata</taxon>
        <taxon>Craniata</taxon>
        <taxon>Vertebrata</taxon>
        <taxon>Euteleostomi</taxon>
        <taxon>Archelosauria</taxon>
        <taxon>Archosauria</taxon>
        <taxon>Dinosauria</taxon>
        <taxon>Saurischia</taxon>
        <taxon>Theropoda</taxon>
        <taxon>Coelurosauria</taxon>
        <taxon>Aves</taxon>
        <taxon>Neognathae</taxon>
        <taxon>Neoaves</taxon>
        <taxon>Telluraves</taxon>
        <taxon>Australaves</taxon>
        <taxon>Passeriformes</taxon>
        <taxon>Ptilonorhynchidae</taxon>
        <taxon>Ptilonorhynchus</taxon>
    </lineage>
</organism>
<feature type="coiled-coil region" evidence="6">
    <location>
        <begin position="127"/>
        <end position="171"/>
    </location>
</feature>
<protein>
    <recommendedName>
        <fullName evidence="5">Caspase recruitment domain-containing protein 10</fullName>
    </recommendedName>
</protein>